<sequence length="285" mass="32415">MLRNVSLFLLQADTAIDGAKLYPPCVVEIAGLHLKDPTPLDEELQSIMDNAKSGVVYFSYGSVVKMSHLPREMIEAFLTTFERLDQVVLWKTDLDTTDVTIPRNVHVKRWFAQTGILAHPNCKLFVTHGGLSSMMEAVRAGVPVVGTSFYGDQIINLANAEYLAVMVYTYKENALRRSAIFNDKPMPPLENAVYWIEYVIRHKGAHHLKPIAAHIPWDMLFHFDVYHLFLATILAPICALCMEKKRIRNEKVREVIGVGVEKDIVHDIRSKQLVWHGHVRRMADV</sequence>
<accession>A0A9P0F0A5</accession>
<dbReference type="GO" id="GO:0008194">
    <property type="term" value="F:UDP-glycosyltransferase activity"/>
    <property type="evidence" value="ECO:0007669"/>
    <property type="project" value="InterPro"/>
</dbReference>
<dbReference type="Proteomes" id="UP001152759">
    <property type="component" value="Chromosome 10"/>
</dbReference>
<evidence type="ECO:0000256" key="2">
    <source>
        <dbReference type="ARBA" id="ARBA00022676"/>
    </source>
</evidence>
<dbReference type="Pfam" id="PF00201">
    <property type="entry name" value="UDPGT"/>
    <property type="match status" value="2"/>
</dbReference>
<organism evidence="5 6">
    <name type="scientific">Bemisia tabaci</name>
    <name type="common">Sweetpotato whitefly</name>
    <name type="synonym">Aleurodes tabaci</name>
    <dbReference type="NCBI Taxonomy" id="7038"/>
    <lineage>
        <taxon>Eukaryota</taxon>
        <taxon>Metazoa</taxon>
        <taxon>Ecdysozoa</taxon>
        <taxon>Arthropoda</taxon>
        <taxon>Hexapoda</taxon>
        <taxon>Insecta</taxon>
        <taxon>Pterygota</taxon>
        <taxon>Neoptera</taxon>
        <taxon>Paraneoptera</taxon>
        <taxon>Hemiptera</taxon>
        <taxon>Sternorrhyncha</taxon>
        <taxon>Aleyrodoidea</taxon>
        <taxon>Aleyrodidae</taxon>
        <taxon>Aleyrodinae</taxon>
        <taxon>Bemisia</taxon>
    </lineage>
</organism>
<feature type="transmembrane region" description="Helical" evidence="4">
    <location>
        <begin position="225"/>
        <end position="242"/>
    </location>
</feature>
<dbReference type="SUPFAM" id="SSF53756">
    <property type="entry name" value="UDP-Glycosyltransferase/glycogen phosphorylase"/>
    <property type="match status" value="1"/>
</dbReference>
<keyword evidence="4" id="KW-1133">Transmembrane helix</keyword>
<keyword evidence="3" id="KW-0808">Transferase</keyword>
<dbReference type="EMBL" id="OU963871">
    <property type="protein sequence ID" value="CAH0383389.1"/>
    <property type="molecule type" value="Genomic_DNA"/>
</dbReference>
<dbReference type="PANTHER" id="PTHR48043">
    <property type="entry name" value="EG:EG0003.4 PROTEIN-RELATED"/>
    <property type="match status" value="1"/>
</dbReference>
<protein>
    <recommendedName>
        <fullName evidence="7">Glucuronosyltransferase</fullName>
    </recommendedName>
</protein>
<dbReference type="InterPro" id="IPR050271">
    <property type="entry name" value="UDP-glycosyltransferase"/>
</dbReference>
<evidence type="ECO:0000313" key="5">
    <source>
        <dbReference type="EMBL" id="CAH0383389.1"/>
    </source>
</evidence>
<evidence type="ECO:0000256" key="4">
    <source>
        <dbReference type="SAM" id="Phobius"/>
    </source>
</evidence>
<dbReference type="InterPro" id="IPR002213">
    <property type="entry name" value="UDP_glucos_trans"/>
</dbReference>
<evidence type="ECO:0000256" key="3">
    <source>
        <dbReference type="ARBA" id="ARBA00022679"/>
    </source>
</evidence>
<dbReference type="AlphaFoldDB" id="A0A9P0F0A5"/>
<evidence type="ECO:0000313" key="6">
    <source>
        <dbReference type="Proteomes" id="UP001152759"/>
    </source>
</evidence>
<dbReference type="Gene3D" id="3.40.50.2000">
    <property type="entry name" value="Glycogen Phosphorylase B"/>
    <property type="match status" value="1"/>
</dbReference>
<reference evidence="5" key="1">
    <citation type="submission" date="2021-12" db="EMBL/GenBank/DDBJ databases">
        <authorList>
            <person name="King R."/>
        </authorList>
    </citation>
    <scope>NUCLEOTIDE SEQUENCE</scope>
</reference>
<name>A0A9P0F0A5_BEMTA</name>
<keyword evidence="4" id="KW-0472">Membrane</keyword>
<keyword evidence="4" id="KW-0812">Transmembrane</keyword>
<proteinExistence type="inferred from homology"/>
<dbReference type="CDD" id="cd03784">
    <property type="entry name" value="GT1_Gtf-like"/>
    <property type="match status" value="1"/>
</dbReference>
<dbReference type="FunFam" id="3.40.50.2000:FF:000021">
    <property type="entry name" value="UDP-glucuronosyltransferase"/>
    <property type="match status" value="1"/>
</dbReference>
<gene>
    <name evidence="5" type="ORF">BEMITA_LOCUS2843</name>
</gene>
<dbReference type="PANTHER" id="PTHR48043:SF159">
    <property type="entry name" value="EG:EG0003.4 PROTEIN-RELATED"/>
    <property type="match status" value="1"/>
</dbReference>
<evidence type="ECO:0008006" key="7">
    <source>
        <dbReference type="Google" id="ProtNLM"/>
    </source>
</evidence>
<evidence type="ECO:0000256" key="1">
    <source>
        <dbReference type="ARBA" id="ARBA00009995"/>
    </source>
</evidence>
<keyword evidence="2" id="KW-0328">Glycosyltransferase</keyword>
<keyword evidence="6" id="KW-1185">Reference proteome</keyword>
<comment type="similarity">
    <text evidence="1">Belongs to the UDP-glycosyltransferase family.</text>
</comment>